<keyword evidence="3 5" id="KW-0456">Lyase</keyword>
<dbReference type="FunFam" id="3.20.20.70:FF:000071">
    <property type="entry name" value="Hydroxymethylglutaryl-CoA lyase"/>
    <property type="match status" value="1"/>
</dbReference>
<dbReference type="InterPro" id="IPR013785">
    <property type="entry name" value="Aldolase_TIM"/>
</dbReference>
<evidence type="ECO:0000259" key="4">
    <source>
        <dbReference type="PROSITE" id="PS50991"/>
    </source>
</evidence>
<reference evidence="5" key="1">
    <citation type="submission" date="2024-07" db="EMBL/GenBank/DDBJ databases">
        <title>Halotolerant mesophilic bacterium Ornithinibacillus sp. 4-3, sp. nov., isolated from soil.</title>
        <authorList>
            <person name="Sidarenka A.V."/>
            <person name="Guliayeva D.E."/>
            <person name="Leanovich S.I."/>
            <person name="Hileuskaya K.S."/>
            <person name="Akhremchuk A.E."/>
            <person name="Sikolenko M.A."/>
            <person name="Valentovich L.N."/>
        </authorList>
    </citation>
    <scope>NUCLEOTIDE SEQUENCE</scope>
    <source>
        <strain evidence="5">4-3</strain>
    </source>
</reference>
<evidence type="ECO:0000313" key="5">
    <source>
        <dbReference type="EMBL" id="XDK32125.1"/>
    </source>
</evidence>
<organism evidence="5">
    <name type="scientific">Ornithinibacillus sp. 4-3</name>
    <dbReference type="NCBI Taxonomy" id="3231488"/>
    <lineage>
        <taxon>Bacteria</taxon>
        <taxon>Bacillati</taxon>
        <taxon>Bacillota</taxon>
        <taxon>Bacilli</taxon>
        <taxon>Bacillales</taxon>
        <taxon>Bacillaceae</taxon>
        <taxon>Ornithinibacillus</taxon>
    </lineage>
</organism>
<dbReference type="PANTHER" id="PTHR42738:SF7">
    <property type="entry name" value="HYDROXYMETHYLGLUTARYL-COA LYASE"/>
    <property type="match status" value="1"/>
</dbReference>
<dbReference type="GO" id="GO:0006552">
    <property type="term" value="P:L-leucine catabolic process"/>
    <property type="evidence" value="ECO:0007669"/>
    <property type="project" value="TreeGrafter"/>
</dbReference>
<evidence type="ECO:0000256" key="3">
    <source>
        <dbReference type="ARBA" id="ARBA00023239"/>
    </source>
</evidence>
<dbReference type="InterPro" id="IPR000891">
    <property type="entry name" value="PYR_CT"/>
</dbReference>
<dbReference type="PANTHER" id="PTHR42738">
    <property type="entry name" value="HYDROXYMETHYLGLUTARYL-COA LYASE"/>
    <property type="match status" value="1"/>
</dbReference>
<dbReference type="CDD" id="cd07938">
    <property type="entry name" value="DRE_TIM_HMGL"/>
    <property type="match status" value="1"/>
</dbReference>
<dbReference type="Pfam" id="PF00682">
    <property type="entry name" value="HMGL-like"/>
    <property type="match status" value="1"/>
</dbReference>
<dbReference type="AlphaFoldDB" id="A0AB39HNM8"/>
<comment type="similarity">
    <text evidence="1">Belongs to the HMG-CoA lyase family.</text>
</comment>
<dbReference type="SUPFAM" id="SSF51569">
    <property type="entry name" value="Aldolase"/>
    <property type="match status" value="1"/>
</dbReference>
<dbReference type="GO" id="GO:0046951">
    <property type="term" value="P:ketone body biosynthetic process"/>
    <property type="evidence" value="ECO:0007669"/>
    <property type="project" value="TreeGrafter"/>
</dbReference>
<evidence type="ECO:0000256" key="1">
    <source>
        <dbReference type="ARBA" id="ARBA00009405"/>
    </source>
</evidence>
<name>A0AB39HNM8_9BACI</name>
<dbReference type="Gene3D" id="3.20.20.70">
    <property type="entry name" value="Aldolase class I"/>
    <property type="match status" value="1"/>
</dbReference>
<dbReference type="InterPro" id="IPR043594">
    <property type="entry name" value="HMGL"/>
</dbReference>
<accession>A0AB39HNM8</accession>
<dbReference type="GO" id="GO:0046872">
    <property type="term" value="F:metal ion binding"/>
    <property type="evidence" value="ECO:0007669"/>
    <property type="project" value="UniProtKB-KW"/>
</dbReference>
<sequence>MKSLPKWVRIKEVGPRDGLQNEKQWVSTEDKVNWINLLSESGVREIEFSSFVHPKWVPSLKDALEVGKRINRNPDVHYSALVPNQKGLELALEAGVDGISVFMSVSETHNKLNINKTIDKTFPVLKDVIQDAKSAGKHVACYVSTVFECPYEGKITPAQVIPICDKLFEYGVDDISLGDTIGTAVPLQVKALLEEVLVRYPKDKMIMHFHDTRGMAIANILTSLEYGITRLDSSVGGLGGCPYAKGAAGNVATNDVLYLLHGMGIYTGIDEAKIQEASLYIQEKLGKSLPSKSLAYLQAMA</sequence>
<feature type="domain" description="Pyruvate carboxyltransferase" evidence="4">
    <location>
        <begin position="8"/>
        <end position="275"/>
    </location>
</feature>
<evidence type="ECO:0000256" key="2">
    <source>
        <dbReference type="ARBA" id="ARBA00022723"/>
    </source>
</evidence>
<keyword evidence="2" id="KW-0479">Metal-binding</keyword>
<proteinExistence type="inferred from homology"/>
<gene>
    <name evidence="5" type="ORF">AB4Y30_14055</name>
</gene>
<dbReference type="EMBL" id="CP162599">
    <property type="protein sequence ID" value="XDK32125.1"/>
    <property type="molecule type" value="Genomic_DNA"/>
</dbReference>
<dbReference type="NCBIfam" id="NF004283">
    <property type="entry name" value="PRK05692.1"/>
    <property type="match status" value="1"/>
</dbReference>
<dbReference type="RefSeq" id="WP_368652846.1">
    <property type="nucleotide sequence ID" value="NZ_CP162599.1"/>
</dbReference>
<dbReference type="GO" id="GO:0004419">
    <property type="term" value="F:hydroxymethylglutaryl-CoA lyase activity"/>
    <property type="evidence" value="ECO:0007669"/>
    <property type="project" value="TreeGrafter"/>
</dbReference>
<dbReference type="PROSITE" id="PS50991">
    <property type="entry name" value="PYR_CT"/>
    <property type="match status" value="1"/>
</dbReference>
<protein>
    <submittedName>
        <fullName evidence="5">Hydroxymethylglutaryl-CoA lyase</fullName>
    </submittedName>
</protein>